<evidence type="ECO:0000313" key="2">
    <source>
        <dbReference type="EMBL" id="RZC19347.1"/>
    </source>
</evidence>
<dbReference type="PANTHER" id="PTHR31170">
    <property type="entry name" value="BNAC04G53230D PROTEIN"/>
    <property type="match status" value="1"/>
</dbReference>
<keyword evidence="1" id="KW-1133">Transmembrane helix</keyword>
<evidence type="ECO:0000256" key="1">
    <source>
        <dbReference type="SAM" id="Phobius"/>
    </source>
</evidence>
<dbReference type="Pfam" id="PF03140">
    <property type="entry name" value="DUF247"/>
    <property type="match status" value="1"/>
</dbReference>
<comment type="caution">
    <text evidence="2">The sequence shown here is derived from an EMBL/GenBank/DDBJ whole genome shotgun (WGS) entry which is preliminary data.</text>
</comment>
<dbReference type="PANTHER" id="PTHR31170:SF20">
    <property type="entry name" value="DUF247 DOMAIN PROTEIN"/>
    <property type="match status" value="1"/>
</dbReference>
<keyword evidence="1" id="KW-0812">Transmembrane</keyword>
<dbReference type="Gramene" id="XM_028367654.1">
    <property type="protein sequence ID" value="XP_028223455.1"/>
    <property type="gene ID" value="LOC114404936"/>
</dbReference>
<evidence type="ECO:0000313" key="3">
    <source>
        <dbReference type="Proteomes" id="UP000289340"/>
    </source>
</evidence>
<reference evidence="2 3" key="1">
    <citation type="submission" date="2018-09" db="EMBL/GenBank/DDBJ databases">
        <title>A high-quality reference genome of wild soybean provides a powerful tool to mine soybean genomes.</title>
        <authorList>
            <person name="Xie M."/>
            <person name="Chung C.Y.L."/>
            <person name="Li M.-W."/>
            <person name="Wong F.-L."/>
            <person name="Chan T.-F."/>
            <person name="Lam H.-M."/>
        </authorList>
    </citation>
    <scope>NUCLEOTIDE SEQUENCE [LARGE SCALE GENOMIC DNA]</scope>
    <source>
        <strain evidence="3">cv. W05</strain>
        <tissue evidence="2">Hypocotyl of etiolated seedlings</tissue>
    </source>
</reference>
<protein>
    <submittedName>
        <fullName evidence="2">UPF0481 protein</fullName>
    </submittedName>
</protein>
<keyword evidence="1" id="KW-0472">Membrane</keyword>
<sequence length="531" mass="60899">MPGQGDGMHRNVVVVEEDEEANLKKWLDFMQTMLGCLGSEGFEVEACSISLVPRQLRQSKEEAYTPQVVSIGPLHRGITSSTDLLYMEEIKWRCLLRLIERSKQDKEQVLRNCGKAMLEIDEIARASYNVQVKLNRYELAKIMVLDGCFLLELLIGGSTQLNEQLKCISSDSDSSLVTQAIESEKVLLDLIMLENQIPLVVLSTLSTNLFPNTFTGAASTRLIHEHALSIFGYSSSPDSNIINSPKFKGFHFLQLVHSFIDTENDAIWQQPTTELQIQIPDESPQKVKLERCATLLEAAGVTIKPAKAQYKAKTRFDLKVTFRDGKLRIPQLHITKTTEAKWRNLIAWELNSATLEKQRELKTDRISCQFISYAWFFQSLTCSVHDVKLLRDRKVITVEKERTDKGKKKKIMSNKDLMNLFLSITEEFPEVEIQVDSRFRHVIEKLNSYPTQEDRSMATCWKIIAYGVRGPSKIMWHFFRRFLTWIWCKWIEAYGILKRVYIPSGWRLIAVLAAAAGLALTAIQTYYSIRN</sequence>
<feature type="transmembrane region" description="Helical" evidence="1">
    <location>
        <begin position="506"/>
        <end position="527"/>
    </location>
</feature>
<name>A0A445L880_GLYSO</name>
<proteinExistence type="predicted"/>
<dbReference type="Proteomes" id="UP000289340">
    <property type="component" value="Chromosome 3"/>
</dbReference>
<organism evidence="2 3">
    <name type="scientific">Glycine soja</name>
    <name type="common">Wild soybean</name>
    <dbReference type="NCBI Taxonomy" id="3848"/>
    <lineage>
        <taxon>Eukaryota</taxon>
        <taxon>Viridiplantae</taxon>
        <taxon>Streptophyta</taxon>
        <taxon>Embryophyta</taxon>
        <taxon>Tracheophyta</taxon>
        <taxon>Spermatophyta</taxon>
        <taxon>Magnoliopsida</taxon>
        <taxon>eudicotyledons</taxon>
        <taxon>Gunneridae</taxon>
        <taxon>Pentapetalae</taxon>
        <taxon>rosids</taxon>
        <taxon>fabids</taxon>
        <taxon>Fabales</taxon>
        <taxon>Fabaceae</taxon>
        <taxon>Papilionoideae</taxon>
        <taxon>50 kb inversion clade</taxon>
        <taxon>NPAAA clade</taxon>
        <taxon>indigoferoid/millettioid clade</taxon>
        <taxon>Phaseoleae</taxon>
        <taxon>Glycine</taxon>
        <taxon>Glycine subgen. Soja</taxon>
    </lineage>
</organism>
<accession>A0A445L880</accession>
<dbReference type="InterPro" id="IPR004158">
    <property type="entry name" value="DUF247_pln"/>
</dbReference>
<dbReference type="EMBL" id="QZWG01000003">
    <property type="protein sequence ID" value="RZC19347.1"/>
    <property type="molecule type" value="Genomic_DNA"/>
</dbReference>
<keyword evidence="3" id="KW-1185">Reference proteome</keyword>
<dbReference type="AlphaFoldDB" id="A0A445L880"/>
<gene>
    <name evidence="2" type="ORF">D0Y65_006247</name>
</gene>